<evidence type="ECO:0000313" key="1">
    <source>
        <dbReference type="EMBL" id="KAH0465961.1"/>
    </source>
</evidence>
<dbReference type="AntiFam" id="ANF00025">
    <property type="entry name" value="Antisense to 23S rRNA"/>
</dbReference>
<gene>
    <name evidence="1" type="ORF">IEQ34_006064</name>
</gene>
<accession>A0AAV7HAB3</accession>
<evidence type="ECO:0000313" key="2">
    <source>
        <dbReference type="Proteomes" id="UP000775213"/>
    </source>
</evidence>
<name>A0AAV7HAB3_DENCH</name>
<proteinExistence type="predicted"/>
<comment type="caution">
    <text evidence="1">The sequence shown here is derived from an EMBL/GenBank/DDBJ whole genome shotgun (WGS) entry which is preliminary data.</text>
</comment>
<reference evidence="1 2" key="1">
    <citation type="journal article" date="2021" name="Hortic Res">
        <title>Chromosome-scale assembly of the Dendrobium chrysotoxum genome enhances the understanding of orchid evolution.</title>
        <authorList>
            <person name="Zhang Y."/>
            <person name="Zhang G.Q."/>
            <person name="Zhang D."/>
            <person name="Liu X.D."/>
            <person name="Xu X.Y."/>
            <person name="Sun W.H."/>
            <person name="Yu X."/>
            <person name="Zhu X."/>
            <person name="Wang Z.W."/>
            <person name="Zhao X."/>
            <person name="Zhong W.Y."/>
            <person name="Chen H."/>
            <person name="Yin W.L."/>
            <person name="Huang T."/>
            <person name="Niu S.C."/>
            <person name="Liu Z.J."/>
        </authorList>
    </citation>
    <scope>NUCLEOTIDE SEQUENCE [LARGE SCALE GENOMIC DNA]</scope>
    <source>
        <strain evidence="1">Lindl</strain>
    </source>
</reference>
<organism evidence="1 2">
    <name type="scientific">Dendrobium chrysotoxum</name>
    <name type="common">Orchid</name>
    <dbReference type="NCBI Taxonomy" id="161865"/>
    <lineage>
        <taxon>Eukaryota</taxon>
        <taxon>Viridiplantae</taxon>
        <taxon>Streptophyta</taxon>
        <taxon>Embryophyta</taxon>
        <taxon>Tracheophyta</taxon>
        <taxon>Spermatophyta</taxon>
        <taxon>Magnoliopsida</taxon>
        <taxon>Liliopsida</taxon>
        <taxon>Asparagales</taxon>
        <taxon>Orchidaceae</taxon>
        <taxon>Epidendroideae</taxon>
        <taxon>Malaxideae</taxon>
        <taxon>Dendrobiinae</taxon>
        <taxon>Dendrobium</taxon>
    </lineage>
</organism>
<protein>
    <submittedName>
        <fullName evidence="1">Uncharacterized protein</fullName>
    </submittedName>
</protein>
<dbReference type="EMBL" id="JAGFBR010000006">
    <property type="protein sequence ID" value="KAH0465961.1"/>
    <property type="molecule type" value="Genomic_DNA"/>
</dbReference>
<sequence length="67" mass="7620">MEVQIVCIFTGISISPSLSLRQCPDCYTFRAGRNLTDNKFCYLSIVIVTTAVHRGFGRRLPYHQIIV</sequence>
<dbReference type="Proteomes" id="UP000775213">
    <property type="component" value="Unassembled WGS sequence"/>
</dbReference>
<keyword evidence="2" id="KW-1185">Reference proteome</keyword>
<dbReference type="AlphaFoldDB" id="A0AAV7HAB3"/>